<dbReference type="PANTHER" id="PTHR34220">
    <property type="entry name" value="SENSOR HISTIDINE KINASE YPDA"/>
    <property type="match status" value="1"/>
</dbReference>
<dbReference type="PANTHER" id="PTHR34220:SF7">
    <property type="entry name" value="SENSOR HISTIDINE KINASE YPDA"/>
    <property type="match status" value="1"/>
</dbReference>
<keyword evidence="3" id="KW-0812">Transmembrane</keyword>
<feature type="transmembrane region" description="Helical" evidence="3">
    <location>
        <begin position="31"/>
        <end position="48"/>
    </location>
</feature>
<evidence type="ECO:0000313" key="6">
    <source>
        <dbReference type="Proteomes" id="UP000826300"/>
    </source>
</evidence>
<dbReference type="InterPro" id="IPR050640">
    <property type="entry name" value="Bact_2-comp_sensor_kinase"/>
</dbReference>
<reference evidence="5" key="1">
    <citation type="submission" date="2021-02" db="EMBL/GenBank/DDBJ databases">
        <title>Rhodobacter shimadae sp. nov., an aerobic anoxygenic phototrophic bacterium isolated from a hot spring.</title>
        <authorList>
            <person name="Muramatsu S."/>
            <person name="Haruta S."/>
            <person name="Hirose S."/>
            <person name="Hanada S."/>
        </authorList>
    </citation>
    <scope>NUCLEOTIDE SEQUENCE</scope>
    <source>
        <strain evidence="5">N10</strain>
    </source>
</reference>
<dbReference type="Proteomes" id="UP000826300">
    <property type="component" value="Chromosome"/>
</dbReference>
<dbReference type="Gene3D" id="3.30.565.10">
    <property type="entry name" value="Histidine kinase-like ATPase, C-terminal domain"/>
    <property type="match status" value="1"/>
</dbReference>
<keyword evidence="5" id="KW-0808">Transferase</keyword>
<dbReference type="EMBL" id="CP069370">
    <property type="protein sequence ID" value="QYZ69102.1"/>
    <property type="molecule type" value="Genomic_DNA"/>
</dbReference>
<evidence type="ECO:0000256" key="2">
    <source>
        <dbReference type="SAM" id="MobiDB-lite"/>
    </source>
</evidence>
<feature type="transmembrane region" description="Helical" evidence="3">
    <location>
        <begin position="134"/>
        <end position="152"/>
    </location>
</feature>
<dbReference type="Pfam" id="PF06580">
    <property type="entry name" value="His_kinase"/>
    <property type="match status" value="1"/>
</dbReference>
<organism evidence="5 6">
    <name type="scientific">Neotabrizicola shimadae</name>
    <dbReference type="NCBI Taxonomy" id="2807096"/>
    <lineage>
        <taxon>Bacteria</taxon>
        <taxon>Pseudomonadati</taxon>
        <taxon>Pseudomonadota</taxon>
        <taxon>Alphaproteobacteria</taxon>
        <taxon>Rhodobacterales</taxon>
        <taxon>Paracoccaceae</taxon>
        <taxon>Neotabrizicola</taxon>
    </lineage>
</organism>
<keyword evidence="5" id="KW-0418">Kinase</keyword>
<evidence type="ECO:0000256" key="1">
    <source>
        <dbReference type="SAM" id="Coils"/>
    </source>
</evidence>
<dbReference type="SUPFAM" id="SSF55874">
    <property type="entry name" value="ATPase domain of HSP90 chaperone/DNA topoisomerase II/histidine kinase"/>
    <property type="match status" value="1"/>
</dbReference>
<dbReference type="GO" id="GO:0016020">
    <property type="term" value="C:membrane"/>
    <property type="evidence" value="ECO:0007669"/>
    <property type="project" value="InterPro"/>
</dbReference>
<keyword evidence="3" id="KW-0472">Membrane</keyword>
<feature type="coiled-coil region" evidence="1">
    <location>
        <begin position="154"/>
        <end position="181"/>
    </location>
</feature>
<feature type="domain" description="Signal transduction histidine kinase internal region" evidence="4">
    <location>
        <begin position="174"/>
        <end position="252"/>
    </location>
</feature>
<evidence type="ECO:0000259" key="4">
    <source>
        <dbReference type="Pfam" id="PF06580"/>
    </source>
</evidence>
<dbReference type="AlphaFoldDB" id="A0A8G1EB76"/>
<name>A0A8G1EB76_9RHOB</name>
<dbReference type="GO" id="GO:0000155">
    <property type="term" value="F:phosphorelay sensor kinase activity"/>
    <property type="evidence" value="ECO:0007669"/>
    <property type="project" value="InterPro"/>
</dbReference>
<feature type="region of interest" description="Disordered" evidence="2">
    <location>
        <begin position="1"/>
        <end position="20"/>
    </location>
</feature>
<protein>
    <submittedName>
        <fullName evidence="5">Histidine kinase</fullName>
    </submittedName>
</protein>
<feature type="transmembrane region" description="Helical" evidence="3">
    <location>
        <begin position="89"/>
        <end position="114"/>
    </location>
</feature>
<proteinExistence type="predicted"/>
<keyword evidence="6" id="KW-1185">Reference proteome</keyword>
<evidence type="ECO:0000256" key="3">
    <source>
        <dbReference type="SAM" id="Phobius"/>
    </source>
</evidence>
<gene>
    <name evidence="5" type="ORF">JO391_15325</name>
</gene>
<sequence length="365" mass="39491">MKMRRVALSPKQSPGGVASPRDSVFGARQKIMAGGLFAVLDFVTRYTVYQDLKVTLALTAVLTPLVLALAIFVAAIYERKGFAGRFTPVAVAWVLGLSLASALLLVATSLLLRIGFGGPMPGRSGAEDAAIAGFYYFMVIGGWSLICFWIAAERARRQEELRAAQAEAAALRLDLQRLRLQLNPHFLVNTLNGISQEIASDPKAAQAVLIDLSHFLRHALEGVDRLVSTVNDEVESLEAYLALHRLRFGQRLTAAIEVDSDALGCHIASFLLQPLVENAIEHGTAAPNAEVQVDLRRSGASLAVTVRNRGSLDPAQARHGSRIGLSNVARRLELHYPGRHRFALLEEQGYVVASLVLEGEPCSAP</sequence>
<accession>A0A8G1EB76</accession>
<evidence type="ECO:0000313" key="5">
    <source>
        <dbReference type="EMBL" id="QYZ69102.1"/>
    </source>
</evidence>
<dbReference type="InterPro" id="IPR010559">
    <property type="entry name" value="Sig_transdc_His_kin_internal"/>
</dbReference>
<feature type="transmembrane region" description="Helical" evidence="3">
    <location>
        <begin position="54"/>
        <end position="77"/>
    </location>
</feature>
<dbReference type="InterPro" id="IPR036890">
    <property type="entry name" value="HATPase_C_sf"/>
</dbReference>
<keyword evidence="1" id="KW-0175">Coiled coil</keyword>
<keyword evidence="3" id="KW-1133">Transmembrane helix</keyword>
<dbReference type="KEGG" id="nsm:JO391_15325"/>